<dbReference type="InterPro" id="IPR025665">
    <property type="entry name" value="Beta-barrel_OMP_2"/>
</dbReference>
<dbReference type="Proteomes" id="UP000076715">
    <property type="component" value="Unassembled WGS sequence"/>
</dbReference>
<sequence length="200" mass="21993">MKKTTLFLSLIFCSITLLAQEVENRFQLGARAGVNFATITGDDFEDPNSRTSFYAGLVAETFVTEKFALQAEAFYSGQGFDIEETTIAGVTVTPDAEFQIDYIQVPILAKIYLIEGLNIHAGPQFGFKINEEIDTDPTGDGGDFNTDAIKDFDFQLAAGAELKLTRGFFIQARYTYGFSEVVEDTDAHNSTFSAGVGFMF</sequence>
<evidence type="ECO:0000256" key="1">
    <source>
        <dbReference type="SAM" id="SignalP"/>
    </source>
</evidence>
<dbReference type="STRING" id="1642818.AWE51_15030"/>
<feature type="domain" description="Outer membrane protein beta-barrel" evidence="2">
    <location>
        <begin position="19"/>
        <end position="181"/>
    </location>
</feature>
<evidence type="ECO:0000313" key="3">
    <source>
        <dbReference type="EMBL" id="KZS38892.1"/>
    </source>
</evidence>
<dbReference type="Pfam" id="PF13568">
    <property type="entry name" value="OMP_b-brl_2"/>
    <property type="match status" value="1"/>
</dbReference>
<dbReference type="InterPro" id="IPR011250">
    <property type="entry name" value="OMP/PagP_B-barrel"/>
</dbReference>
<accession>A0A162Y246</accession>
<name>A0A162Y246_9FLAO</name>
<organism evidence="3 4">
    <name type="scientific">Aquimarina aggregata</name>
    <dbReference type="NCBI Taxonomy" id="1642818"/>
    <lineage>
        <taxon>Bacteria</taxon>
        <taxon>Pseudomonadati</taxon>
        <taxon>Bacteroidota</taxon>
        <taxon>Flavobacteriia</taxon>
        <taxon>Flavobacteriales</taxon>
        <taxon>Flavobacteriaceae</taxon>
        <taxon>Aquimarina</taxon>
    </lineage>
</organism>
<comment type="caution">
    <text evidence="3">The sequence shown here is derived from an EMBL/GenBank/DDBJ whole genome shotgun (WGS) entry which is preliminary data.</text>
</comment>
<keyword evidence="4" id="KW-1185">Reference proteome</keyword>
<evidence type="ECO:0000259" key="2">
    <source>
        <dbReference type="Pfam" id="PF13568"/>
    </source>
</evidence>
<dbReference type="RefSeq" id="WP_066318789.1">
    <property type="nucleotide sequence ID" value="NZ_LQRT01000046.1"/>
</dbReference>
<dbReference type="EMBL" id="LQRT01000046">
    <property type="protein sequence ID" value="KZS38892.1"/>
    <property type="molecule type" value="Genomic_DNA"/>
</dbReference>
<protein>
    <recommendedName>
        <fullName evidence="2">Outer membrane protein beta-barrel domain-containing protein</fullName>
    </recommendedName>
</protein>
<gene>
    <name evidence="3" type="ORF">AWE51_15030</name>
</gene>
<dbReference type="SUPFAM" id="SSF56925">
    <property type="entry name" value="OMPA-like"/>
    <property type="match status" value="1"/>
</dbReference>
<reference evidence="3 4" key="1">
    <citation type="submission" date="2016-01" db="EMBL/GenBank/DDBJ databases">
        <title>The draft genome sequence of Aquimarina sp. RZW4-3-2.</title>
        <authorList>
            <person name="Wang Y."/>
        </authorList>
    </citation>
    <scope>NUCLEOTIDE SEQUENCE [LARGE SCALE GENOMIC DNA]</scope>
    <source>
        <strain evidence="3 4">RZW4-3-2</strain>
    </source>
</reference>
<dbReference type="OrthoDB" id="947434at2"/>
<keyword evidence="1" id="KW-0732">Signal</keyword>
<proteinExistence type="predicted"/>
<feature type="chain" id="PRO_5007840952" description="Outer membrane protein beta-barrel domain-containing protein" evidence="1">
    <location>
        <begin position="20"/>
        <end position="200"/>
    </location>
</feature>
<dbReference type="AlphaFoldDB" id="A0A162Y246"/>
<feature type="signal peptide" evidence="1">
    <location>
        <begin position="1"/>
        <end position="19"/>
    </location>
</feature>
<evidence type="ECO:0000313" key="4">
    <source>
        <dbReference type="Proteomes" id="UP000076715"/>
    </source>
</evidence>